<feature type="compositionally biased region" description="Basic residues" evidence="7">
    <location>
        <begin position="155"/>
        <end position="167"/>
    </location>
</feature>
<dbReference type="GO" id="GO:0001228">
    <property type="term" value="F:DNA-binding transcription activator activity, RNA polymerase II-specific"/>
    <property type="evidence" value="ECO:0007669"/>
    <property type="project" value="UniProtKB-ARBA"/>
</dbReference>
<dbReference type="InterPro" id="IPR018004">
    <property type="entry name" value="KilA/APSES_HTH"/>
</dbReference>
<feature type="region of interest" description="Disordered" evidence="7">
    <location>
        <begin position="105"/>
        <end position="198"/>
    </location>
</feature>
<evidence type="ECO:0000256" key="7">
    <source>
        <dbReference type="SAM" id="MobiDB-lite"/>
    </source>
</evidence>
<feature type="domain" description="HTH APSES-type" evidence="8">
    <location>
        <begin position="6"/>
        <end position="113"/>
    </location>
</feature>
<evidence type="ECO:0000256" key="6">
    <source>
        <dbReference type="PROSITE-ProRule" id="PRU00023"/>
    </source>
</evidence>
<dbReference type="InterPro" id="IPR051642">
    <property type="entry name" value="SWI6-like"/>
</dbReference>
<feature type="compositionally biased region" description="Polar residues" evidence="7">
    <location>
        <begin position="263"/>
        <end position="272"/>
    </location>
</feature>
<keyword evidence="3" id="KW-0238">DNA-binding</keyword>
<dbReference type="PANTHER" id="PTHR43828:SF15">
    <property type="entry name" value="TRANSCRIPTION FACTOR MBP1"/>
    <property type="match status" value="1"/>
</dbReference>
<feature type="compositionally biased region" description="Polar residues" evidence="7">
    <location>
        <begin position="139"/>
        <end position="149"/>
    </location>
</feature>
<dbReference type="STRING" id="1230905.A0A1G4IN86"/>
<evidence type="ECO:0000256" key="2">
    <source>
        <dbReference type="ARBA" id="ARBA00023043"/>
    </source>
</evidence>
<feature type="repeat" description="ANK" evidence="6">
    <location>
        <begin position="354"/>
        <end position="386"/>
    </location>
</feature>
<dbReference type="EMBL" id="LT598462">
    <property type="protein sequence ID" value="SCU77938.1"/>
    <property type="molecule type" value="Genomic_DNA"/>
</dbReference>
<evidence type="ECO:0000259" key="8">
    <source>
        <dbReference type="PROSITE" id="PS51299"/>
    </source>
</evidence>
<dbReference type="Gene3D" id="1.25.40.20">
    <property type="entry name" value="Ankyrin repeat-containing domain"/>
    <property type="match status" value="1"/>
</dbReference>
<reference evidence="9 10" key="1">
    <citation type="submission" date="2016-03" db="EMBL/GenBank/DDBJ databases">
        <authorList>
            <person name="Devillers H."/>
        </authorList>
    </citation>
    <scope>NUCLEOTIDE SEQUENCE [LARGE SCALE GENOMIC DNA]</scope>
    <source>
        <strain evidence="9">CBS 11717</strain>
    </source>
</reference>
<dbReference type="SMART" id="SM00248">
    <property type="entry name" value="ANK"/>
    <property type="match status" value="3"/>
</dbReference>
<protein>
    <recommendedName>
        <fullName evidence="5">Transcription factor MBP1</fullName>
    </recommendedName>
</protein>
<keyword evidence="10" id="KW-1185">Reference proteome</keyword>
<accession>A0A1G4IN86</accession>
<dbReference type="Proteomes" id="UP000191024">
    <property type="component" value="Chromosome A"/>
</dbReference>
<name>A0A1G4IN86_9SACH</name>
<feature type="repeat" description="ANK" evidence="6">
    <location>
        <begin position="472"/>
        <end position="504"/>
    </location>
</feature>
<dbReference type="InterPro" id="IPR036770">
    <property type="entry name" value="Ankyrin_rpt-contain_sf"/>
</dbReference>
<dbReference type="InterPro" id="IPR002110">
    <property type="entry name" value="Ankyrin_rpt"/>
</dbReference>
<comment type="function">
    <text evidence="4">Binds to MCB elements (Mlu I cell cycle box) found in the promoter of most DNA synthesis genes. Transcriptional activation by MBF has an important role in the transition from G1 to S phase. It may have a dual role in that it behaves as an activator of transcription at the G1-S boundary and as a repressor during other stages of the cell cycle.</text>
</comment>
<dbReference type="SUPFAM" id="SSF54616">
    <property type="entry name" value="DNA-binding domain of Mlu1-box binding protein MBP1"/>
    <property type="match status" value="1"/>
</dbReference>
<keyword evidence="2 6" id="KW-0040">ANK repeat</keyword>
<feature type="region of interest" description="Disordered" evidence="7">
    <location>
        <begin position="230"/>
        <end position="304"/>
    </location>
</feature>
<dbReference type="OrthoDB" id="6718656at2759"/>
<dbReference type="PANTHER" id="PTHR43828">
    <property type="entry name" value="ASPARAGINASE"/>
    <property type="match status" value="1"/>
</dbReference>
<dbReference type="FunFam" id="3.10.260.10:FF:000004">
    <property type="entry name" value="Transcription factor MBP1"/>
    <property type="match status" value="1"/>
</dbReference>
<sequence length="741" mass="82835">MSSDQIYSAKYSGVGVYEFIHPTGSIMKRKLDDWVNATHILKAAKFAKAKRTRILEKEVIKDIHEKVQGGFGKYQGTWVPLDIARTLADKFGVLHELKPLFDFTHVEGSPSPPPAPRHHHASKNDSLRKKGTRAASALKSRTSESSSPGDTPPVPRKRGRPPSKNKKPAVDLQRSKSDVTFPKPSIPASSINSTKLPSIQSPLQRTISLDPAIIRESIDSQQFKELDIEDGLSSDIEPSFTTKMGTEQSRASSRPTSPEDISVDNTFDQRTIGTAGDQDELGSATSPLSAMIPRFPSQPTSQSSDVNLKVNDYLSKLVDFFISNDTRSEDEVPPELLYPPSHSAPYIDAWIDHEHHTAFHWACAMGNLAIVEALCHAGASIRPVNMRGETPLVRCSIFHNSFTRRSYPRIFQLLRDTAFDVDSLSRTLIHHIVQRKSSTPSAVYYLDIVLSKLRDFSPQYRIESLINAQDNDGNTALHVAAKNGDKVFFQTLIEHGALSTVKNNEGTSATELLNVNYLPSHQTITANGKGKHNSTPASPSEYVMYPSQAATRISRSIPEVVNTMRDIAENYNMLHQSRDSEVESLSRTLASMTETINAVNKKTTEVFNLESYEEAESYMQYKSAEVESEKFNFEHSKKDMLNRLERGQAKQLAQFVQEEEKQLSPPQKINSEIGNEIEGMNLAIELALLQWKRKNKLLQILHVISDNSKIHKFRKMISQGTEIDIDEVDNCLDVILTALDN</sequence>
<feature type="compositionally biased region" description="Polar residues" evidence="7">
    <location>
        <begin position="187"/>
        <end position="198"/>
    </location>
</feature>
<dbReference type="SUPFAM" id="SSF48403">
    <property type="entry name" value="Ankyrin repeat"/>
    <property type="match status" value="1"/>
</dbReference>
<feature type="compositionally biased region" description="Polar residues" evidence="7">
    <location>
        <begin position="239"/>
        <end position="256"/>
    </location>
</feature>
<dbReference type="Pfam" id="PF04383">
    <property type="entry name" value="KilA-N"/>
    <property type="match status" value="1"/>
</dbReference>
<organism evidence="9 10">
    <name type="scientific">Lachancea mirantina</name>
    <dbReference type="NCBI Taxonomy" id="1230905"/>
    <lineage>
        <taxon>Eukaryota</taxon>
        <taxon>Fungi</taxon>
        <taxon>Dikarya</taxon>
        <taxon>Ascomycota</taxon>
        <taxon>Saccharomycotina</taxon>
        <taxon>Saccharomycetes</taxon>
        <taxon>Saccharomycetales</taxon>
        <taxon>Saccharomycetaceae</taxon>
        <taxon>Lachancea</taxon>
    </lineage>
</organism>
<gene>
    <name evidence="9" type="ORF">LAMI_0A02850G</name>
</gene>
<proteinExistence type="predicted"/>
<evidence type="ECO:0000256" key="1">
    <source>
        <dbReference type="ARBA" id="ARBA00022737"/>
    </source>
</evidence>
<evidence type="ECO:0000313" key="9">
    <source>
        <dbReference type="EMBL" id="SCU77938.1"/>
    </source>
</evidence>
<dbReference type="AlphaFoldDB" id="A0A1G4IN86"/>
<dbReference type="GO" id="GO:0030907">
    <property type="term" value="C:MBF transcription complex"/>
    <property type="evidence" value="ECO:0007669"/>
    <property type="project" value="UniProtKB-ARBA"/>
</dbReference>
<evidence type="ECO:0000313" key="10">
    <source>
        <dbReference type="Proteomes" id="UP000191024"/>
    </source>
</evidence>
<dbReference type="InterPro" id="IPR036887">
    <property type="entry name" value="HTH_APSES_sf"/>
</dbReference>
<evidence type="ECO:0000256" key="4">
    <source>
        <dbReference type="ARBA" id="ARBA00054211"/>
    </source>
</evidence>
<dbReference type="GO" id="GO:0033309">
    <property type="term" value="C:SBF transcription complex"/>
    <property type="evidence" value="ECO:0007669"/>
    <property type="project" value="TreeGrafter"/>
</dbReference>
<evidence type="ECO:0000256" key="5">
    <source>
        <dbReference type="ARBA" id="ARBA00073969"/>
    </source>
</evidence>
<dbReference type="PROSITE" id="PS50088">
    <property type="entry name" value="ANK_REPEAT"/>
    <property type="match status" value="2"/>
</dbReference>
<dbReference type="PROSITE" id="PS50297">
    <property type="entry name" value="ANK_REP_REGION"/>
    <property type="match status" value="1"/>
</dbReference>
<evidence type="ECO:0000256" key="3">
    <source>
        <dbReference type="ARBA" id="ARBA00023125"/>
    </source>
</evidence>
<dbReference type="Pfam" id="PF00023">
    <property type="entry name" value="Ank"/>
    <property type="match status" value="2"/>
</dbReference>
<dbReference type="GO" id="GO:0003677">
    <property type="term" value="F:DNA binding"/>
    <property type="evidence" value="ECO:0007669"/>
    <property type="project" value="UniProtKB-KW"/>
</dbReference>
<dbReference type="SMART" id="SM01252">
    <property type="entry name" value="KilA-N"/>
    <property type="match status" value="1"/>
</dbReference>
<dbReference type="InterPro" id="IPR003163">
    <property type="entry name" value="Tscrpt_reg_HTH_APSES-type"/>
</dbReference>
<dbReference type="Gene3D" id="3.10.260.10">
    <property type="entry name" value="Transcription regulator HTH, APSES-type DNA-binding domain"/>
    <property type="match status" value="1"/>
</dbReference>
<keyword evidence="1" id="KW-0677">Repeat</keyword>
<dbReference type="PROSITE" id="PS51299">
    <property type="entry name" value="HTH_APSES"/>
    <property type="match status" value="1"/>
</dbReference>